<dbReference type="InterPro" id="IPR036640">
    <property type="entry name" value="ABC1_TM_sf"/>
</dbReference>
<evidence type="ECO:0000313" key="11">
    <source>
        <dbReference type="EMBL" id="RGP37598.1"/>
    </source>
</evidence>
<evidence type="ECO:0000256" key="7">
    <source>
        <dbReference type="ARBA" id="ARBA00024725"/>
    </source>
</evidence>
<evidence type="ECO:0000256" key="6">
    <source>
        <dbReference type="ARBA" id="ARBA00023136"/>
    </source>
</evidence>
<keyword evidence="5 8" id="KW-1133">Transmembrane helix</keyword>
<dbReference type="PANTHER" id="PTHR24221">
    <property type="entry name" value="ATP-BINDING CASSETTE SUB-FAMILY B"/>
    <property type="match status" value="1"/>
</dbReference>
<keyword evidence="4 11" id="KW-0067">ATP-binding</keyword>
<evidence type="ECO:0000259" key="9">
    <source>
        <dbReference type="PROSITE" id="PS50893"/>
    </source>
</evidence>
<feature type="transmembrane region" description="Helical" evidence="8">
    <location>
        <begin position="156"/>
        <end position="179"/>
    </location>
</feature>
<dbReference type="Pfam" id="PF00664">
    <property type="entry name" value="ABC_membrane"/>
    <property type="match status" value="1"/>
</dbReference>
<dbReference type="SMART" id="SM00382">
    <property type="entry name" value="AAA"/>
    <property type="match status" value="1"/>
</dbReference>
<dbReference type="InterPro" id="IPR003593">
    <property type="entry name" value="AAA+_ATPase"/>
</dbReference>
<dbReference type="InterPro" id="IPR011527">
    <property type="entry name" value="ABC1_TM_dom"/>
</dbReference>
<dbReference type="PROSITE" id="PS50893">
    <property type="entry name" value="ABC_TRANSPORTER_2"/>
    <property type="match status" value="1"/>
</dbReference>
<dbReference type="InterPro" id="IPR003439">
    <property type="entry name" value="ABC_transporter-like_ATP-bd"/>
</dbReference>
<dbReference type="Gene3D" id="1.20.1560.10">
    <property type="entry name" value="ABC transporter type 1, transmembrane domain"/>
    <property type="match status" value="1"/>
</dbReference>
<evidence type="ECO:0000256" key="2">
    <source>
        <dbReference type="ARBA" id="ARBA00022692"/>
    </source>
</evidence>
<dbReference type="EMBL" id="QWEY01000004">
    <property type="protein sequence ID" value="RGP37598.1"/>
    <property type="molecule type" value="Genomic_DNA"/>
</dbReference>
<dbReference type="Proteomes" id="UP000284547">
    <property type="component" value="Unassembled WGS sequence"/>
</dbReference>
<dbReference type="RefSeq" id="WP_118151814.1">
    <property type="nucleotide sequence ID" value="NZ_QWEY01000004.1"/>
</dbReference>
<dbReference type="PANTHER" id="PTHR24221:SF203">
    <property type="entry name" value="ATP-BINDING_PERMEASE FUSION ABC TRANSPORTER-RELATED"/>
    <property type="match status" value="1"/>
</dbReference>
<dbReference type="GO" id="GO:0034040">
    <property type="term" value="F:ATPase-coupled lipid transmembrane transporter activity"/>
    <property type="evidence" value="ECO:0007669"/>
    <property type="project" value="TreeGrafter"/>
</dbReference>
<dbReference type="PROSITE" id="PS50929">
    <property type="entry name" value="ABC_TM1F"/>
    <property type="match status" value="1"/>
</dbReference>
<evidence type="ECO:0000256" key="8">
    <source>
        <dbReference type="SAM" id="Phobius"/>
    </source>
</evidence>
<dbReference type="InterPro" id="IPR039421">
    <property type="entry name" value="Type_1_exporter"/>
</dbReference>
<dbReference type="GO" id="GO:0016887">
    <property type="term" value="F:ATP hydrolysis activity"/>
    <property type="evidence" value="ECO:0007669"/>
    <property type="project" value="InterPro"/>
</dbReference>
<protein>
    <submittedName>
        <fullName evidence="11">ABC transporter ATP-binding protein</fullName>
    </submittedName>
</protein>
<dbReference type="GO" id="GO:0005524">
    <property type="term" value="F:ATP binding"/>
    <property type="evidence" value="ECO:0007669"/>
    <property type="project" value="UniProtKB-KW"/>
</dbReference>
<dbReference type="GO" id="GO:0140359">
    <property type="term" value="F:ABC-type transporter activity"/>
    <property type="evidence" value="ECO:0007669"/>
    <property type="project" value="InterPro"/>
</dbReference>
<sequence>MFSYFERLVDPYGPYEQTDTPPRKLWPFLKQYIIPFRGVFAVTAALSVVSAFADVALIWYVGRLVDLLSTTGPQAVWADYGTEILLVAAAILILRPILLVANVALLHNTILPNFGTMIRWRAHTHVIRQPVGWFESDFAGRIANRIMQTPPAAGDAVFQTFDAVAFASVTVVGAGIMLAGADVRLLLPLVIWFVLYAWLVRWTVQRAGPAAKASSDARSAVTGRVVDAYTNIHSVKLFAHHDMELNYARDAIENARTTFAKEMRIVTKMDLALTVLNGGLIVGVTGWALILWYQGQATVGTVAAATALVLRLNNMTYWIMWAFTSLVQALGVVAEGMETITQPIQLVDKPGAKPLALTAGKIELDGVSHHYGRGSGGLQDLSLTVQPGEKIGVVGRSGAGKSTLVKLLLRFYDTEGGVIRIDGQDIAQVGQDSVRRVIGMVQQDSSLMHRSVRDNILYGRPDASEAEMIAAARRADAHEFIQTLEDLEGRKGYGAHVGERGVKLSGGQRQRVALARVILKDAPILILDEATSALDSEAEAAIQEALFGVMQGKTVIAIAHRLSTIAMMDRIVVLEDGHIAEQGTHAELLALNGLYARFWARQSGGFIGLEETA</sequence>
<evidence type="ECO:0000259" key="10">
    <source>
        <dbReference type="PROSITE" id="PS50929"/>
    </source>
</evidence>
<organism evidence="11 12">
    <name type="scientific">Pseudotabrizicola alkalilacus</name>
    <dbReference type="NCBI Taxonomy" id="2305252"/>
    <lineage>
        <taxon>Bacteria</taxon>
        <taxon>Pseudomonadati</taxon>
        <taxon>Pseudomonadota</taxon>
        <taxon>Alphaproteobacteria</taxon>
        <taxon>Rhodobacterales</taxon>
        <taxon>Paracoccaceae</taxon>
        <taxon>Pseudotabrizicola</taxon>
    </lineage>
</organism>
<comment type="caution">
    <text evidence="11">The sequence shown here is derived from an EMBL/GenBank/DDBJ whole genome shotgun (WGS) entry which is preliminary data.</text>
</comment>
<dbReference type="Pfam" id="PF00005">
    <property type="entry name" value="ABC_tran"/>
    <property type="match status" value="1"/>
</dbReference>
<keyword evidence="6 8" id="KW-0472">Membrane</keyword>
<keyword evidence="12" id="KW-1185">Reference proteome</keyword>
<dbReference type="FunFam" id="3.40.50.300:FF:000218">
    <property type="entry name" value="Multidrug ABC transporter ATP-binding protein"/>
    <property type="match status" value="1"/>
</dbReference>
<dbReference type="InterPro" id="IPR017871">
    <property type="entry name" value="ABC_transporter-like_CS"/>
</dbReference>
<dbReference type="AlphaFoldDB" id="A0A411Z3F6"/>
<dbReference type="PROSITE" id="PS00211">
    <property type="entry name" value="ABC_TRANSPORTER_1"/>
    <property type="match status" value="1"/>
</dbReference>
<evidence type="ECO:0000313" key="12">
    <source>
        <dbReference type="Proteomes" id="UP000284547"/>
    </source>
</evidence>
<feature type="transmembrane region" description="Helical" evidence="8">
    <location>
        <begin position="84"/>
        <end position="111"/>
    </location>
</feature>
<name>A0A411Z3F6_9RHOB</name>
<feature type="transmembrane region" description="Helical" evidence="8">
    <location>
        <begin position="185"/>
        <end position="204"/>
    </location>
</feature>
<dbReference type="Gene3D" id="3.40.50.300">
    <property type="entry name" value="P-loop containing nucleotide triphosphate hydrolases"/>
    <property type="match status" value="1"/>
</dbReference>
<keyword evidence="2 8" id="KW-0812">Transmembrane</keyword>
<dbReference type="SUPFAM" id="SSF52540">
    <property type="entry name" value="P-loop containing nucleoside triphosphate hydrolases"/>
    <property type="match status" value="1"/>
</dbReference>
<evidence type="ECO:0000256" key="1">
    <source>
        <dbReference type="ARBA" id="ARBA00004651"/>
    </source>
</evidence>
<gene>
    <name evidence="11" type="ORF">D1012_09370</name>
</gene>
<comment type="subcellular location">
    <subcellularLocation>
        <location evidence="1">Cell membrane</location>
        <topology evidence="1">Multi-pass membrane protein</topology>
    </subcellularLocation>
</comment>
<dbReference type="OrthoDB" id="9808328at2"/>
<evidence type="ECO:0000256" key="5">
    <source>
        <dbReference type="ARBA" id="ARBA00022989"/>
    </source>
</evidence>
<proteinExistence type="predicted"/>
<feature type="domain" description="ABC transporter" evidence="9">
    <location>
        <begin position="362"/>
        <end position="601"/>
    </location>
</feature>
<feature type="transmembrane region" description="Helical" evidence="8">
    <location>
        <begin position="271"/>
        <end position="295"/>
    </location>
</feature>
<comment type="function">
    <text evidence="7">Part of an ABC transporter complex. Transmembrane domains (TMD) form a pore in the inner membrane and the ATP-binding domain (NBD) is responsible for energy generation.</text>
</comment>
<reference evidence="11 12" key="1">
    <citation type="submission" date="2018-08" db="EMBL/GenBank/DDBJ databases">
        <title>Flavobacterium tibetense sp. nov., isolated from a wetland YonghuCo on Tibetan Plateau.</title>
        <authorList>
            <person name="Phurbu D."/>
            <person name="Lu H."/>
            <person name="Xing P."/>
        </authorList>
    </citation>
    <scope>NUCLEOTIDE SEQUENCE [LARGE SCALE GENOMIC DNA]</scope>
    <source>
        <strain evidence="11 12">DJC</strain>
    </source>
</reference>
<dbReference type="GO" id="GO:0005886">
    <property type="term" value="C:plasma membrane"/>
    <property type="evidence" value="ECO:0007669"/>
    <property type="project" value="UniProtKB-SubCell"/>
</dbReference>
<evidence type="ECO:0000256" key="4">
    <source>
        <dbReference type="ARBA" id="ARBA00022840"/>
    </source>
</evidence>
<evidence type="ECO:0000256" key="3">
    <source>
        <dbReference type="ARBA" id="ARBA00022741"/>
    </source>
</evidence>
<dbReference type="InterPro" id="IPR027417">
    <property type="entry name" value="P-loop_NTPase"/>
</dbReference>
<dbReference type="SUPFAM" id="SSF90123">
    <property type="entry name" value="ABC transporter transmembrane region"/>
    <property type="match status" value="1"/>
</dbReference>
<feature type="transmembrane region" description="Helical" evidence="8">
    <location>
        <begin position="39"/>
        <end position="61"/>
    </location>
</feature>
<keyword evidence="3" id="KW-0547">Nucleotide-binding</keyword>
<accession>A0A411Z3F6</accession>
<feature type="domain" description="ABC transmembrane type-1" evidence="10">
    <location>
        <begin position="41"/>
        <end position="328"/>
    </location>
</feature>